<dbReference type="Proteomes" id="UP000095287">
    <property type="component" value="Unplaced"/>
</dbReference>
<keyword evidence="1" id="KW-1185">Reference proteome</keyword>
<evidence type="ECO:0000313" key="2">
    <source>
        <dbReference type="WBParaSite" id="L893_g11746.t1"/>
    </source>
</evidence>
<proteinExistence type="predicted"/>
<sequence>MAVQFGSDGALAEADDQTLVQSDPFGIGLKKEEAGERCLLGPDPFGFERRPQTEEVLEKCQRNAFYFRDPKEELGFYRWSPCSGRSINLVNKCAALSPCRVMGWKLSVLWHPTSCFAISCFCEF</sequence>
<name>A0A1I7Y1V4_9BILA</name>
<accession>A0A1I7Y1V4</accession>
<organism evidence="1 2">
    <name type="scientific">Steinernema glaseri</name>
    <dbReference type="NCBI Taxonomy" id="37863"/>
    <lineage>
        <taxon>Eukaryota</taxon>
        <taxon>Metazoa</taxon>
        <taxon>Ecdysozoa</taxon>
        <taxon>Nematoda</taxon>
        <taxon>Chromadorea</taxon>
        <taxon>Rhabditida</taxon>
        <taxon>Tylenchina</taxon>
        <taxon>Panagrolaimomorpha</taxon>
        <taxon>Strongyloidoidea</taxon>
        <taxon>Steinernematidae</taxon>
        <taxon>Steinernema</taxon>
    </lineage>
</organism>
<dbReference type="WBParaSite" id="L893_g11746.t1">
    <property type="protein sequence ID" value="L893_g11746.t1"/>
    <property type="gene ID" value="L893_g11746"/>
</dbReference>
<dbReference type="AlphaFoldDB" id="A0A1I7Y1V4"/>
<protein>
    <submittedName>
        <fullName evidence="2">SPARC_Ca_bdg domain-containing protein</fullName>
    </submittedName>
</protein>
<reference evidence="2" key="1">
    <citation type="submission" date="2016-11" db="UniProtKB">
        <authorList>
            <consortium name="WormBaseParasite"/>
        </authorList>
    </citation>
    <scope>IDENTIFICATION</scope>
</reference>
<evidence type="ECO:0000313" key="1">
    <source>
        <dbReference type="Proteomes" id="UP000095287"/>
    </source>
</evidence>